<reference evidence="5 6" key="1">
    <citation type="journal article" date="2014" name="Nat. Genet.">
        <title>Genome sequence of the hot pepper provides insights into the evolution of pungency in Capsicum species.</title>
        <authorList>
            <person name="Kim S."/>
            <person name="Park M."/>
            <person name="Yeom S.I."/>
            <person name="Kim Y.M."/>
            <person name="Lee J.M."/>
            <person name="Lee H.A."/>
            <person name="Seo E."/>
            <person name="Choi J."/>
            <person name="Cheong K."/>
            <person name="Kim K.T."/>
            <person name="Jung K."/>
            <person name="Lee G.W."/>
            <person name="Oh S.K."/>
            <person name="Bae C."/>
            <person name="Kim S.B."/>
            <person name="Lee H.Y."/>
            <person name="Kim S.Y."/>
            <person name="Kim M.S."/>
            <person name="Kang B.C."/>
            <person name="Jo Y.D."/>
            <person name="Yang H.B."/>
            <person name="Jeong H.J."/>
            <person name="Kang W.H."/>
            <person name="Kwon J.K."/>
            <person name="Shin C."/>
            <person name="Lim J.Y."/>
            <person name="Park J.H."/>
            <person name="Huh J.H."/>
            <person name="Kim J.S."/>
            <person name="Kim B.D."/>
            <person name="Cohen O."/>
            <person name="Paran I."/>
            <person name="Suh M.C."/>
            <person name="Lee S.B."/>
            <person name="Kim Y.K."/>
            <person name="Shin Y."/>
            <person name="Noh S.J."/>
            <person name="Park J."/>
            <person name="Seo Y.S."/>
            <person name="Kwon S.Y."/>
            <person name="Kim H.A."/>
            <person name="Park J.M."/>
            <person name="Kim H.J."/>
            <person name="Choi S.B."/>
            <person name="Bosland P.W."/>
            <person name="Reeves G."/>
            <person name="Jo S.H."/>
            <person name="Lee B.W."/>
            <person name="Cho H.T."/>
            <person name="Choi H.S."/>
            <person name="Lee M.S."/>
            <person name="Yu Y."/>
            <person name="Do Choi Y."/>
            <person name="Park B.S."/>
            <person name="van Deynze A."/>
            <person name="Ashrafi H."/>
            <person name="Hill T."/>
            <person name="Kim W.T."/>
            <person name="Pai H.S."/>
            <person name="Ahn H.K."/>
            <person name="Yeam I."/>
            <person name="Giovannoni J.J."/>
            <person name="Rose J.K."/>
            <person name="Sorensen I."/>
            <person name="Lee S.J."/>
            <person name="Kim R.W."/>
            <person name="Choi I.Y."/>
            <person name="Choi B.S."/>
            <person name="Lim J.S."/>
            <person name="Lee Y.H."/>
            <person name="Choi D."/>
        </authorList>
    </citation>
    <scope>NUCLEOTIDE SEQUENCE [LARGE SCALE GENOMIC DNA]</scope>
    <source>
        <strain evidence="6">cv. CM334</strain>
    </source>
</reference>
<evidence type="ECO:0000256" key="2">
    <source>
        <dbReference type="SAM" id="Coils"/>
    </source>
</evidence>
<evidence type="ECO:0000259" key="4">
    <source>
        <dbReference type="PROSITE" id="PS50891"/>
    </source>
</evidence>
<dbReference type="GO" id="GO:0001216">
    <property type="term" value="F:DNA-binding transcription activator activity"/>
    <property type="evidence" value="ECO:0000318"/>
    <property type="project" value="GO_Central"/>
</dbReference>
<dbReference type="Pfam" id="PF03195">
    <property type="entry name" value="LOB"/>
    <property type="match status" value="1"/>
</dbReference>
<feature type="region of interest" description="Disordered" evidence="3">
    <location>
        <begin position="1"/>
        <end position="37"/>
    </location>
</feature>
<gene>
    <name evidence="5" type="ORF">T459_34173</name>
</gene>
<feature type="compositionally biased region" description="Polar residues" evidence="3">
    <location>
        <begin position="119"/>
        <end position="129"/>
    </location>
</feature>
<dbReference type="AlphaFoldDB" id="A0A2G2XWU9"/>
<comment type="similarity">
    <text evidence="1">Belongs to the LOB domain-containing protein family.</text>
</comment>
<keyword evidence="2" id="KW-0175">Coiled coil</keyword>
<evidence type="ECO:0000313" key="6">
    <source>
        <dbReference type="Proteomes" id="UP000222542"/>
    </source>
</evidence>
<dbReference type="PANTHER" id="PTHR31301:SF199">
    <property type="entry name" value="LOB DOMAIN-CONTAINING PROTEIN 12-LIKE"/>
    <property type="match status" value="1"/>
</dbReference>
<dbReference type="InterPro" id="IPR004883">
    <property type="entry name" value="LOB"/>
</dbReference>
<evidence type="ECO:0000256" key="3">
    <source>
        <dbReference type="SAM" id="MobiDB-lite"/>
    </source>
</evidence>
<accession>A0A2G2XWU9</accession>
<feature type="compositionally biased region" description="Polar residues" evidence="3">
    <location>
        <begin position="364"/>
        <end position="374"/>
    </location>
</feature>
<dbReference type="PROSITE" id="PS50891">
    <property type="entry name" value="LOB"/>
    <property type="match status" value="1"/>
</dbReference>
<feature type="region of interest" description="Disordered" evidence="3">
    <location>
        <begin position="328"/>
        <end position="405"/>
    </location>
</feature>
<dbReference type="EMBL" id="AYRZ02000104">
    <property type="protein sequence ID" value="PHT61987.1"/>
    <property type="molecule type" value="Genomic_DNA"/>
</dbReference>
<feature type="compositionally biased region" description="Low complexity" evidence="3">
    <location>
        <begin position="282"/>
        <end position="294"/>
    </location>
</feature>
<sequence>MADQDEEVDHPPEDANGNAANQNNVQPNEEPLFDFEELPQDVLQNPLDFQQLLQDTDEHPLDHHEIPQGLDQQPLEYQHHQHAHVIHDQPENENVNVDHHLDDLAVHQDPPPLEPQHQAIDNHNNVQQNPEPPPLQRDHRCGACKGGRNTTCRPNCMFRPYFPPNSKEDYLAMIRTFSRENIERWTNGMPIGERAEFYRRRTWEAKHFNHRTGGFYQIVHDREAEIAELKQESENQKQQIARLEGENDALKQFLRRQPPPEAANNPFLESTSRQDLSAEPANRQQNNRTNQTQQHQVPTTTIFNRLANLQPSQAPAAAVQRPDANFQPLLAQPPAHQPDPIPPGTSQRQAGASTRYIGPAVQYSHANFQPLQAQPPSHQPDPIPPGTSQAQADASTSYIGHKRCR</sequence>
<dbReference type="Gramene" id="PHT61987">
    <property type="protein sequence ID" value="PHT61987"/>
    <property type="gene ID" value="T459_34173"/>
</dbReference>
<evidence type="ECO:0000256" key="1">
    <source>
        <dbReference type="ARBA" id="ARBA00005474"/>
    </source>
</evidence>
<dbReference type="Proteomes" id="UP000222542">
    <property type="component" value="Unassembled WGS sequence"/>
</dbReference>
<keyword evidence="6" id="KW-1185">Reference proteome</keyword>
<dbReference type="GO" id="GO:0005634">
    <property type="term" value="C:nucleus"/>
    <property type="evidence" value="ECO:0000318"/>
    <property type="project" value="GO_Central"/>
</dbReference>
<feature type="domain" description="LOB" evidence="4">
    <location>
        <begin position="139"/>
        <end position="240"/>
    </location>
</feature>
<feature type="compositionally biased region" description="Polar residues" evidence="3">
    <location>
        <begin position="386"/>
        <end position="398"/>
    </location>
</feature>
<reference evidence="5 6" key="2">
    <citation type="journal article" date="2017" name="Genome Biol.">
        <title>New reference genome sequences of hot pepper reveal the massive evolution of plant disease-resistance genes by retroduplication.</title>
        <authorList>
            <person name="Kim S."/>
            <person name="Park J."/>
            <person name="Yeom S.I."/>
            <person name="Kim Y.M."/>
            <person name="Seo E."/>
            <person name="Kim K.T."/>
            <person name="Kim M.S."/>
            <person name="Lee J.M."/>
            <person name="Cheong K."/>
            <person name="Shin H.S."/>
            <person name="Kim S.B."/>
            <person name="Han K."/>
            <person name="Lee J."/>
            <person name="Park M."/>
            <person name="Lee H.A."/>
            <person name="Lee H.Y."/>
            <person name="Lee Y."/>
            <person name="Oh S."/>
            <person name="Lee J.H."/>
            <person name="Choi E."/>
            <person name="Choi E."/>
            <person name="Lee S.E."/>
            <person name="Jeon J."/>
            <person name="Kim H."/>
            <person name="Choi G."/>
            <person name="Song H."/>
            <person name="Lee J."/>
            <person name="Lee S.C."/>
            <person name="Kwon J.K."/>
            <person name="Lee H.Y."/>
            <person name="Koo N."/>
            <person name="Hong Y."/>
            <person name="Kim R.W."/>
            <person name="Kang W.H."/>
            <person name="Huh J.H."/>
            <person name="Kang B.C."/>
            <person name="Yang T.J."/>
            <person name="Lee Y.H."/>
            <person name="Bennetzen J.L."/>
            <person name="Choi D."/>
        </authorList>
    </citation>
    <scope>NUCLEOTIDE SEQUENCE [LARGE SCALE GENOMIC DNA]</scope>
    <source>
        <strain evidence="6">cv. CM334</strain>
    </source>
</reference>
<proteinExistence type="inferred from homology"/>
<organism evidence="5 6">
    <name type="scientific">Capsicum annuum</name>
    <name type="common">Capsicum pepper</name>
    <dbReference type="NCBI Taxonomy" id="4072"/>
    <lineage>
        <taxon>Eukaryota</taxon>
        <taxon>Viridiplantae</taxon>
        <taxon>Streptophyta</taxon>
        <taxon>Embryophyta</taxon>
        <taxon>Tracheophyta</taxon>
        <taxon>Spermatophyta</taxon>
        <taxon>Magnoliopsida</taxon>
        <taxon>eudicotyledons</taxon>
        <taxon>Gunneridae</taxon>
        <taxon>Pentapetalae</taxon>
        <taxon>asterids</taxon>
        <taxon>lamiids</taxon>
        <taxon>Solanales</taxon>
        <taxon>Solanaceae</taxon>
        <taxon>Solanoideae</taxon>
        <taxon>Capsiceae</taxon>
        <taxon>Capsicum</taxon>
    </lineage>
</organism>
<name>A0A2G2XWU9_CAPAN</name>
<feature type="region of interest" description="Disordered" evidence="3">
    <location>
        <begin position="109"/>
        <end position="137"/>
    </location>
</feature>
<dbReference type="GO" id="GO:0006355">
    <property type="term" value="P:regulation of DNA-templated transcription"/>
    <property type="evidence" value="ECO:0000318"/>
    <property type="project" value="GO_Central"/>
</dbReference>
<dbReference type="PANTHER" id="PTHR31301">
    <property type="entry name" value="LOB DOMAIN-CONTAINING PROTEIN 4-RELATED"/>
    <property type="match status" value="1"/>
</dbReference>
<protein>
    <recommendedName>
        <fullName evidence="4">LOB domain-containing protein</fullName>
    </recommendedName>
</protein>
<feature type="coiled-coil region" evidence="2">
    <location>
        <begin position="219"/>
        <end position="253"/>
    </location>
</feature>
<evidence type="ECO:0000313" key="5">
    <source>
        <dbReference type="EMBL" id="PHT61987.1"/>
    </source>
</evidence>
<feature type="region of interest" description="Disordered" evidence="3">
    <location>
        <begin position="257"/>
        <end position="296"/>
    </location>
</feature>
<comment type="caution">
    <text evidence="5">The sequence shown here is derived from an EMBL/GenBank/DDBJ whole genome shotgun (WGS) entry which is preliminary data.</text>
</comment>
<feature type="compositionally biased region" description="Low complexity" evidence="3">
    <location>
        <begin position="16"/>
        <end position="30"/>
    </location>
</feature>